<proteinExistence type="predicted"/>
<dbReference type="EMBL" id="QXTF01000003">
    <property type="protein sequence ID" value="RIX27275.1"/>
    <property type="molecule type" value="Genomic_DNA"/>
</dbReference>
<protein>
    <submittedName>
        <fullName evidence="1">Uncharacterized protein</fullName>
    </submittedName>
</protein>
<gene>
    <name evidence="1" type="ORF">D3M59_09470</name>
</gene>
<comment type="caution">
    <text evidence="1">The sequence shown here is derived from an EMBL/GenBank/DDBJ whole genome shotgun (WGS) entry which is preliminary data.</text>
</comment>
<organism evidence="1 2">
    <name type="scientific">Sphingomonas edaphi</name>
    <dbReference type="NCBI Taxonomy" id="2315689"/>
    <lineage>
        <taxon>Bacteria</taxon>
        <taxon>Pseudomonadati</taxon>
        <taxon>Pseudomonadota</taxon>
        <taxon>Alphaproteobacteria</taxon>
        <taxon>Sphingomonadales</taxon>
        <taxon>Sphingomonadaceae</taxon>
        <taxon>Sphingomonas</taxon>
    </lineage>
</organism>
<dbReference type="AlphaFoldDB" id="A0A418PYY0"/>
<accession>A0A418PYY0</accession>
<evidence type="ECO:0000313" key="2">
    <source>
        <dbReference type="Proteomes" id="UP000285023"/>
    </source>
</evidence>
<name>A0A418PYY0_9SPHN</name>
<reference evidence="1 2" key="1">
    <citation type="submission" date="2018-09" db="EMBL/GenBank/DDBJ databases">
        <title>Sphingomonas sp. DAC4.</title>
        <authorList>
            <person name="Seo T."/>
        </authorList>
    </citation>
    <scope>NUCLEOTIDE SEQUENCE [LARGE SCALE GENOMIC DNA]</scope>
    <source>
        <strain evidence="1 2">DAC4</strain>
    </source>
</reference>
<evidence type="ECO:0000313" key="1">
    <source>
        <dbReference type="EMBL" id="RIX27275.1"/>
    </source>
</evidence>
<dbReference type="Proteomes" id="UP000285023">
    <property type="component" value="Unassembled WGS sequence"/>
</dbReference>
<sequence>MSSRICKPCGRLWATSDLVAGAIAAVAEVDPGQHLPGPNFGIVRGRWPRPNDQTLARYWFVLS</sequence>
<keyword evidence="2" id="KW-1185">Reference proteome</keyword>